<feature type="binding site" evidence="13">
    <location>
        <position position="42"/>
    </location>
    <ligand>
        <name>substrate</name>
    </ligand>
</feature>
<feature type="binding site" evidence="14">
    <location>
        <position position="82"/>
    </location>
    <ligand>
        <name>thiamine diphosphate</name>
        <dbReference type="ChEBI" id="CHEBI:58937"/>
    </ligand>
</feature>
<feature type="binding site" evidence="13">
    <location>
        <position position="370"/>
    </location>
    <ligand>
        <name>substrate</name>
    </ligand>
</feature>
<keyword evidence="7 15" id="KW-0479">Metal-binding</keyword>
<feature type="binding site" evidence="13">
    <location>
        <position position="276"/>
    </location>
    <ligand>
        <name>substrate</name>
    </ligand>
</feature>
<evidence type="ECO:0000256" key="3">
    <source>
        <dbReference type="ARBA" id="ARBA00007131"/>
    </source>
</evidence>
<dbReference type="InterPro" id="IPR033247">
    <property type="entry name" value="Transketolase_fam"/>
</dbReference>
<reference evidence="20" key="1">
    <citation type="submission" date="2016-10" db="EMBL/GenBank/DDBJ databases">
        <authorList>
            <person name="Varghese N."/>
            <person name="Submissions S."/>
        </authorList>
    </citation>
    <scope>NUCLEOTIDE SEQUENCE [LARGE SCALE GENOMIC DNA]</scope>
    <source>
        <strain evidence="20">ATCC 25963</strain>
    </source>
</reference>
<evidence type="ECO:0000256" key="12">
    <source>
        <dbReference type="PIRSR" id="PIRSR605478-1"/>
    </source>
</evidence>
<dbReference type="InterPro" id="IPR005474">
    <property type="entry name" value="Transketolase_N"/>
</dbReference>
<evidence type="ECO:0000256" key="4">
    <source>
        <dbReference type="ARBA" id="ARBA00011738"/>
    </source>
</evidence>
<dbReference type="RefSeq" id="WP_096330022.1">
    <property type="nucleotide sequence ID" value="NZ_FOMX01000049.1"/>
</dbReference>
<dbReference type="FunFam" id="3.40.50.970:FF:000003">
    <property type="entry name" value="Transketolase"/>
    <property type="match status" value="1"/>
</dbReference>
<comment type="catalytic activity">
    <reaction evidence="10">
        <text>D-sedoheptulose 7-phosphate + D-glyceraldehyde 3-phosphate = aldehydo-D-ribose 5-phosphate + D-xylulose 5-phosphate</text>
        <dbReference type="Rhea" id="RHEA:10508"/>
        <dbReference type="ChEBI" id="CHEBI:57483"/>
        <dbReference type="ChEBI" id="CHEBI:57737"/>
        <dbReference type="ChEBI" id="CHEBI:58273"/>
        <dbReference type="ChEBI" id="CHEBI:59776"/>
        <dbReference type="EC" id="2.2.1.1"/>
    </reaction>
</comment>
<feature type="coiled-coil region" evidence="17">
    <location>
        <begin position="307"/>
        <end position="334"/>
    </location>
</feature>
<feature type="binding site" evidence="14">
    <location>
        <position position="449"/>
    </location>
    <ligand>
        <name>thiamine diphosphate</name>
        <dbReference type="ChEBI" id="CHEBI:58937"/>
    </ligand>
</feature>
<dbReference type="FunFam" id="3.40.50.970:FF:000004">
    <property type="entry name" value="Transketolase"/>
    <property type="match status" value="1"/>
</dbReference>
<evidence type="ECO:0000259" key="18">
    <source>
        <dbReference type="SMART" id="SM00861"/>
    </source>
</evidence>
<feature type="domain" description="Transketolase-like pyrimidine-binding" evidence="18">
    <location>
        <begin position="367"/>
        <end position="539"/>
    </location>
</feature>
<dbReference type="SUPFAM" id="SSF52518">
    <property type="entry name" value="Thiamin diphosphate-binding fold (THDP-binding)"/>
    <property type="match status" value="2"/>
</dbReference>
<dbReference type="Proteomes" id="UP000199400">
    <property type="component" value="Unassembled WGS sequence"/>
</dbReference>
<evidence type="ECO:0000256" key="11">
    <source>
        <dbReference type="NCBIfam" id="TIGR00232"/>
    </source>
</evidence>
<evidence type="ECO:0000256" key="13">
    <source>
        <dbReference type="PIRSR" id="PIRSR605478-2"/>
    </source>
</evidence>
<evidence type="ECO:0000256" key="10">
    <source>
        <dbReference type="ARBA" id="ARBA00049473"/>
    </source>
</evidence>
<feature type="binding site" evidence="15">
    <location>
        <position position="203"/>
    </location>
    <ligand>
        <name>Mg(2+)</name>
        <dbReference type="ChEBI" id="CHEBI:18420"/>
    </ligand>
</feature>
<comment type="similarity">
    <text evidence="3">Belongs to the transketolase family.</text>
</comment>
<feature type="binding site" evidence="13">
    <location>
        <position position="534"/>
    </location>
    <ligand>
        <name>substrate</name>
    </ligand>
</feature>
<evidence type="ECO:0000313" key="19">
    <source>
        <dbReference type="EMBL" id="SFF33778.1"/>
    </source>
</evidence>
<keyword evidence="20" id="KW-1185">Reference proteome</keyword>
<comment type="cofactor">
    <cofactor evidence="2">
        <name>Co(2+)</name>
        <dbReference type="ChEBI" id="CHEBI:48828"/>
    </cofactor>
</comment>
<accession>A0A1I2HW62</accession>
<feature type="site" description="Important for catalytic activity" evidence="16">
    <location>
        <position position="42"/>
    </location>
</feature>
<name>A0A1I2HW62_9BACT</name>
<proteinExistence type="inferred from homology"/>
<dbReference type="FunFam" id="3.40.50.920:FF:000003">
    <property type="entry name" value="Transketolase"/>
    <property type="match status" value="1"/>
</dbReference>
<feature type="binding site" evidence="14">
    <location>
        <position position="276"/>
    </location>
    <ligand>
        <name>thiamine diphosphate</name>
        <dbReference type="ChEBI" id="CHEBI:58937"/>
    </ligand>
</feature>
<dbReference type="GO" id="GO:0046872">
    <property type="term" value="F:metal ion binding"/>
    <property type="evidence" value="ECO:0007669"/>
    <property type="project" value="UniProtKB-KW"/>
</dbReference>
<dbReference type="NCBIfam" id="TIGR00232">
    <property type="entry name" value="tktlase_bact"/>
    <property type="match status" value="1"/>
</dbReference>
<dbReference type="GO" id="GO:0009052">
    <property type="term" value="P:pentose-phosphate shunt, non-oxidative branch"/>
    <property type="evidence" value="ECO:0007669"/>
    <property type="project" value="UniProtKB-ARBA"/>
</dbReference>
<sequence length="672" mass="72019">MPAVPPREFPATSSSDPRLSGLLVDTIKTLAIDAVQKANSGHPGMPMGAAVMASVLWTRFLVHDPEHPRWPDRDRFVLSAGHGSMLLYALLHLTGYDLPLDELKQFRQWGSKTPGHPEYGHTVGVEVTTGPLGTGFAAAVGMALAERFLAATYNRPGHDIVDHFTYGICSDGDLMEGIASEAASLAGHLGLGKLVFLYDDNKISIDGSTDLAFTEDVLARFAAYGWHVQRVDGADAAQVEAALVLARAETARPSLIACRTVIAAGSPNKAGTHGAHGAPLGDAEIAATKKAMGWPEDPSFRVPDEVRAALAEQRRALGEQRKAWEAKLAAYREAHPELAAQFEALQGDVVPAEVLSAIPSFEPGSAVATRKAGQKILEALVKVHPTLIGGSADLAGSNGVELKLPAQSRTRPDGRVLHFGVREHAMAGICNGLALHGGVRAYGATFLVFSDFLRGALRLSSLMKAPVVYVFSHDSFWVGEDGPTHQPIEQLMSLRLIPDLYVVRPADARETAAAWRLALQRGHADGATAILLTRQDLPIMAETREQIDEGAYVLWQPEGPLDGILVATGSEVATALAAAKTLHADHGKRVRVVSMPCWEAFLAQPKAYQDSVLPPEISRRLSVEAGTTFGWDRFAAHQHGLDHYGASAPGKLLAERFGFTPAAVVKRWLELP</sequence>
<dbReference type="Pfam" id="PF02779">
    <property type="entry name" value="Transket_pyr"/>
    <property type="match status" value="1"/>
</dbReference>
<feature type="binding site" evidence="14">
    <location>
        <begin position="130"/>
        <end position="132"/>
    </location>
    <ligand>
        <name>thiamine diphosphate</name>
        <dbReference type="ChEBI" id="CHEBI:58937"/>
    </ligand>
</feature>
<gene>
    <name evidence="19" type="ORF">SAMN02745121_08229</name>
</gene>
<dbReference type="GO" id="GO:0005829">
    <property type="term" value="C:cytosol"/>
    <property type="evidence" value="ECO:0007669"/>
    <property type="project" value="TreeGrafter"/>
</dbReference>
<dbReference type="PANTHER" id="PTHR43522:SF2">
    <property type="entry name" value="TRANSKETOLASE 1-RELATED"/>
    <property type="match status" value="1"/>
</dbReference>
<dbReference type="SMART" id="SM00861">
    <property type="entry name" value="Transket_pyr"/>
    <property type="match status" value="1"/>
</dbReference>
<keyword evidence="17" id="KW-0175">Coiled coil</keyword>
<feature type="binding site" evidence="13">
    <location>
        <position position="397"/>
    </location>
    <ligand>
        <name>substrate</name>
    </ligand>
</feature>
<dbReference type="Pfam" id="PF22613">
    <property type="entry name" value="Transketolase_C_1"/>
    <property type="match status" value="1"/>
</dbReference>
<protein>
    <recommendedName>
        <fullName evidence="5 11">Transketolase</fullName>
        <ecNumber evidence="5 11">2.2.1.1</ecNumber>
    </recommendedName>
</protein>
<dbReference type="GO" id="GO:0004802">
    <property type="term" value="F:transketolase activity"/>
    <property type="evidence" value="ECO:0007669"/>
    <property type="project" value="UniProtKB-UniRule"/>
</dbReference>
<dbReference type="EMBL" id="FOMX01000049">
    <property type="protein sequence ID" value="SFF33778.1"/>
    <property type="molecule type" value="Genomic_DNA"/>
</dbReference>
<evidence type="ECO:0000256" key="5">
    <source>
        <dbReference type="ARBA" id="ARBA00013152"/>
    </source>
</evidence>
<dbReference type="PANTHER" id="PTHR43522">
    <property type="entry name" value="TRANSKETOLASE"/>
    <property type="match status" value="1"/>
</dbReference>
<evidence type="ECO:0000256" key="16">
    <source>
        <dbReference type="PIRSR" id="PIRSR605478-5"/>
    </source>
</evidence>
<feature type="binding site" evidence="13">
    <location>
        <position position="481"/>
    </location>
    <ligand>
        <name>substrate</name>
    </ligand>
</feature>
<feature type="binding site" evidence="13">
    <location>
        <position position="485"/>
    </location>
    <ligand>
        <name>substrate</name>
    </ligand>
</feature>
<evidence type="ECO:0000256" key="2">
    <source>
        <dbReference type="ARBA" id="ARBA00001941"/>
    </source>
</evidence>
<dbReference type="Gene3D" id="3.40.50.970">
    <property type="match status" value="2"/>
</dbReference>
<evidence type="ECO:0000256" key="8">
    <source>
        <dbReference type="ARBA" id="ARBA00022842"/>
    </source>
</evidence>
<evidence type="ECO:0000256" key="6">
    <source>
        <dbReference type="ARBA" id="ARBA00022679"/>
    </source>
</evidence>
<evidence type="ECO:0000313" key="20">
    <source>
        <dbReference type="Proteomes" id="UP000199400"/>
    </source>
</evidence>
<dbReference type="Gene3D" id="3.40.50.920">
    <property type="match status" value="1"/>
</dbReference>
<feature type="active site" description="Proton donor" evidence="12">
    <location>
        <position position="423"/>
    </location>
</feature>
<dbReference type="CDD" id="cd02012">
    <property type="entry name" value="TPP_TK"/>
    <property type="match status" value="1"/>
</dbReference>
<dbReference type="STRING" id="54.SAMN02745121_08229"/>
<dbReference type="Pfam" id="PF00456">
    <property type="entry name" value="Transketolase_N"/>
    <property type="match status" value="1"/>
</dbReference>
<organism evidence="19 20">
    <name type="scientific">Nannocystis exedens</name>
    <dbReference type="NCBI Taxonomy" id="54"/>
    <lineage>
        <taxon>Bacteria</taxon>
        <taxon>Pseudomonadati</taxon>
        <taxon>Myxococcota</taxon>
        <taxon>Polyangia</taxon>
        <taxon>Nannocystales</taxon>
        <taxon>Nannocystaceae</taxon>
        <taxon>Nannocystis</taxon>
    </lineage>
</organism>
<dbReference type="InterPro" id="IPR055152">
    <property type="entry name" value="Transketolase-like_C_2"/>
</dbReference>
<evidence type="ECO:0000256" key="14">
    <source>
        <dbReference type="PIRSR" id="PIRSR605478-3"/>
    </source>
</evidence>
<feature type="site" description="Important for catalytic activity" evidence="16">
    <location>
        <position position="276"/>
    </location>
</feature>
<dbReference type="SUPFAM" id="SSF52922">
    <property type="entry name" value="TK C-terminal domain-like"/>
    <property type="match status" value="1"/>
</dbReference>
<comment type="cofactor">
    <cofactor evidence="15">
        <name>Mg(2+)</name>
        <dbReference type="ChEBI" id="CHEBI:18420"/>
    </cofactor>
    <text evidence="15">Binds 1 Mg(2+) ion per subunit. Can also utilize other divalent metal cations, such as Ca(2+), Mn(2+) and Co(2+).</text>
</comment>
<dbReference type="AlphaFoldDB" id="A0A1I2HW62"/>
<keyword evidence="6" id="KW-0808">Transferase</keyword>
<dbReference type="InterPro" id="IPR009014">
    <property type="entry name" value="Transketo_C/PFOR_II"/>
</dbReference>
<dbReference type="InterPro" id="IPR005478">
    <property type="entry name" value="Transketolase_bac-like"/>
</dbReference>
<keyword evidence="9 14" id="KW-0786">Thiamine pyrophosphate</keyword>
<dbReference type="CDD" id="cd07033">
    <property type="entry name" value="TPP_PYR_DXS_TK_like"/>
    <property type="match status" value="1"/>
</dbReference>
<evidence type="ECO:0000256" key="1">
    <source>
        <dbReference type="ARBA" id="ARBA00001913"/>
    </source>
</evidence>
<feature type="binding site" evidence="14">
    <location>
        <position position="172"/>
    </location>
    <ligand>
        <name>thiamine diphosphate</name>
        <dbReference type="ChEBI" id="CHEBI:58937"/>
    </ligand>
</feature>
<evidence type="ECO:0000256" key="7">
    <source>
        <dbReference type="ARBA" id="ARBA00022723"/>
    </source>
</evidence>
<comment type="cofactor">
    <cofactor evidence="1">
        <name>Ca(2+)</name>
        <dbReference type="ChEBI" id="CHEBI:29108"/>
    </cofactor>
</comment>
<comment type="cofactor">
    <cofactor evidence="14">
        <name>thiamine diphosphate</name>
        <dbReference type="ChEBI" id="CHEBI:58937"/>
    </cofactor>
    <text evidence="14">Binds 1 thiamine pyrophosphate per subunit. During the reaction, the substrate forms a covalent intermediate with the cofactor.</text>
</comment>
<comment type="subunit">
    <text evidence="4">Homodimer.</text>
</comment>
<dbReference type="InterPro" id="IPR029061">
    <property type="entry name" value="THDP-binding"/>
</dbReference>
<feature type="binding site" evidence="15">
    <location>
        <position position="201"/>
    </location>
    <ligand>
        <name>Mg(2+)</name>
        <dbReference type="ChEBI" id="CHEBI:18420"/>
    </ligand>
</feature>
<feature type="binding site" evidence="14">
    <location>
        <position position="201"/>
    </location>
    <ligand>
        <name>thiamine diphosphate</name>
        <dbReference type="ChEBI" id="CHEBI:58937"/>
    </ligand>
</feature>
<evidence type="ECO:0000256" key="9">
    <source>
        <dbReference type="ARBA" id="ARBA00023052"/>
    </source>
</evidence>
<dbReference type="OrthoDB" id="8732661at2"/>
<evidence type="ECO:0000256" key="17">
    <source>
        <dbReference type="SAM" id="Coils"/>
    </source>
</evidence>
<dbReference type="EC" id="2.2.1.1" evidence="5 11"/>
<evidence type="ECO:0000256" key="15">
    <source>
        <dbReference type="PIRSR" id="PIRSR605478-4"/>
    </source>
</evidence>
<dbReference type="InterPro" id="IPR005475">
    <property type="entry name" value="Transketolase-like_Pyr-bd"/>
</dbReference>
<keyword evidence="8 15" id="KW-0460">Magnesium</keyword>
<feature type="binding site" evidence="13">
    <location>
        <position position="473"/>
    </location>
    <ligand>
        <name>substrate</name>
    </ligand>
</feature>
<feature type="binding site" evidence="15">
    <location>
        <position position="171"/>
    </location>
    <ligand>
        <name>Mg(2+)</name>
        <dbReference type="ChEBI" id="CHEBI:18420"/>
    </ligand>
</feature>